<comment type="caution">
    <text evidence="11">The sequence shown here is derived from an EMBL/GenBank/DDBJ whole genome shotgun (WGS) entry which is preliminary data.</text>
</comment>
<evidence type="ECO:0000256" key="3">
    <source>
        <dbReference type="ARBA" id="ARBA00009595"/>
    </source>
</evidence>
<comment type="cofactor">
    <cofactor evidence="1">
        <name>Mg(2+)</name>
        <dbReference type="ChEBI" id="CHEBI:18420"/>
    </cofactor>
</comment>
<dbReference type="CDD" id="cd03429">
    <property type="entry name" value="NUDIX_NADH_pyrophosphatase_Nudt13"/>
    <property type="match status" value="1"/>
</dbReference>
<keyword evidence="7" id="KW-0460">Magnesium</keyword>
<evidence type="ECO:0000256" key="8">
    <source>
        <dbReference type="ARBA" id="ARBA00023027"/>
    </source>
</evidence>
<dbReference type="Pfam" id="PF00293">
    <property type="entry name" value="NUDIX"/>
    <property type="match status" value="1"/>
</dbReference>
<evidence type="ECO:0000256" key="2">
    <source>
        <dbReference type="ARBA" id="ARBA00001947"/>
    </source>
</evidence>
<feature type="domain" description="Nudix hydrolase" evidence="10">
    <location>
        <begin position="172"/>
        <end position="303"/>
    </location>
</feature>
<dbReference type="GO" id="GO:0006742">
    <property type="term" value="P:NADP+ catabolic process"/>
    <property type="evidence" value="ECO:0007669"/>
    <property type="project" value="TreeGrafter"/>
</dbReference>
<evidence type="ECO:0000259" key="10">
    <source>
        <dbReference type="PROSITE" id="PS51462"/>
    </source>
</evidence>
<dbReference type="InterPro" id="IPR049734">
    <property type="entry name" value="NudC-like_C"/>
</dbReference>
<dbReference type="InterPro" id="IPR015797">
    <property type="entry name" value="NUDIX_hydrolase-like_dom_sf"/>
</dbReference>
<dbReference type="EMBL" id="VXRY01000084">
    <property type="protein sequence ID" value="MXY32893.1"/>
    <property type="molecule type" value="Genomic_DNA"/>
</dbReference>
<dbReference type="AlphaFoldDB" id="A0A6B0XYK8"/>
<dbReference type="InterPro" id="IPR050241">
    <property type="entry name" value="NAD-cap_RNA_hydrolase_NudC"/>
</dbReference>
<evidence type="ECO:0000256" key="7">
    <source>
        <dbReference type="ARBA" id="ARBA00022842"/>
    </source>
</evidence>
<accession>A0A6B0XYK8</accession>
<dbReference type="PROSITE" id="PS00893">
    <property type="entry name" value="NUDIX_BOX"/>
    <property type="match status" value="1"/>
</dbReference>
<dbReference type="Pfam" id="PF09297">
    <property type="entry name" value="Zn_ribbon_NUD"/>
    <property type="match status" value="1"/>
</dbReference>
<keyword evidence="5" id="KW-0479">Metal-binding</keyword>
<comment type="cofactor">
    <cofactor evidence="2">
        <name>Zn(2+)</name>
        <dbReference type="ChEBI" id="CHEBI:29105"/>
    </cofactor>
</comment>
<comment type="catalytic activity">
    <reaction evidence="9">
        <text>a 5'-end NAD(+)-phospho-ribonucleoside in mRNA + H2O = a 5'-end phospho-adenosine-phospho-ribonucleoside in mRNA + beta-nicotinamide D-ribonucleotide + 2 H(+)</text>
        <dbReference type="Rhea" id="RHEA:60876"/>
        <dbReference type="Rhea" id="RHEA-COMP:15698"/>
        <dbReference type="Rhea" id="RHEA-COMP:15719"/>
        <dbReference type="ChEBI" id="CHEBI:14649"/>
        <dbReference type="ChEBI" id="CHEBI:15377"/>
        <dbReference type="ChEBI" id="CHEBI:15378"/>
        <dbReference type="ChEBI" id="CHEBI:144029"/>
        <dbReference type="ChEBI" id="CHEBI:144051"/>
    </reaction>
    <physiologicalReaction direction="left-to-right" evidence="9">
        <dbReference type="Rhea" id="RHEA:60877"/>
    </physiologicalReaction>
</comment>
<organism evidence="11">
    <name type="scientific">Boseongicola sp. SB0664_bin_43</name>
    <dbReference type="NCBI Taxonomy" id="2604844"/>
    <lineage>
        <taxon>Bacteria</taxon>
        <taxon>Pseudomonadati</taxon>
        <taxon>Pseudomonadota</taxon>
        <taxon>Alphaproteobacteria</taxon>
        <taxon>Rhodobacterales</taxon>
        <taxon>Paracoccaceae</taxon>
        <taxon>Boseongicola</taxon>
    </lineage>
</organism>
<dbReference type="GO" id="GO:0005829">
    <property type="term" value="C:cytosol"/>
    <property type="evidence" value="ECO:0007669"/>
    <property type="project" value="TreeGrafter"/>
</dbReference>
<evidence type="ECO:0000256" key="9">
    <source>
        <dbReference type="ARBA" id="ARBA00023679"/>
    </source>
</evidence>
<evidence type="ECO:0000256" key="6">
    <source>
        <dbReference type="ARBA" id="ARBA00022801"/>
    </source>
</evidence>
<dbReference type="PANTHER" id="PTHR42904">
    <property type="entry name" value="NUDIX HYDROLASE, NUDC SUBFAMILY"/>
    <property type="match status" value="1"/>
</dbReference>
<dbReference type="PANTHER" id="PTHR42904:SF6">
    <property type="entry name" value="NAD-CAPPED RNA HYDROLASE NUDT12"/>
    <property type="match status" value="1"/>
</dbReference>
<dbReference type="EC" id="3.6.1.22" evidence="4"/>
<keyword evidence="8" id="KW-0520">NAD</keyword>
<dbReference type="NCBIfam" id="NF001299">
    <property type="entry name" value="PRK00241.1"/>
    <property type="match status" value="1"/>
</dbReference>
<dbReference type="Pfam" id="PF09296">
    <property type="entry name" value="NUDIX-like"/>
    <property type="match status" value="1"/>
</dbReference>
<dbReference type="InterPro" id="IPR000086">
    <property type="entry name" value="NUDIX_hydrolase_dom"/>
</dbReference>
<dbReference type="InterPro" id="IPR020084">
    <property type="entry name" value="NUDIX_hydrolase_CS"/>
</dbReference>
<evidence type="ECO:0000313" key="11">
    <source>
        <dbReference type="EMBL" id="MXY32893.1"/>
    </source>
</evidence>
<name>A0A6B0XYK8_9RHOB</name>
<dbReference type="GO" id="GO:0046872">
    <property type="term" value="F:metal ion binding"/>
    <property type="evidence" value="ECO:0007669"/>
    <property type="project" value="UniProtKB-KW"/>
</dbReference>
<proteinExistence type="inferred from homology"/>
<gene>
    <name evidence="11" type="primary">nudC</name>
    <name evidence="11" type="ORF">F4Y60_02145</name>
</gene>
<sequence>MQWAESVTFGGSGLDRAVHLRTDPPDGCVLPLWRGKPLLQRENRRPVFLSADHQAFDAASEPAVFLGLDGREPRYARDISDWLPEDGDEGVGAFNDTSEQQHPELPNGCAFADLRQNMTRLSVRDAELAVIGKALLEWHRTHRFCARCGVPSRMAMAGWQRNCPSCEGQHFPRTDPVVIMLITCGNSVLMGRSGFWPEGMYSLLAGFMEPGETIEAAVRREVGEEAGIEVGEVQYLASQPWPFPASLMIGCHGIALTDSIIIQADEIEDAKWVTREEMMRVLAGDNPSMKAARKGSIARFLIEGFLADRLALGA</sequence>
<dbReference type="GO" id="GO:0110153">
    <property type="term" value="F:RNA NAD-cap (NMN-forming) hydrolase activity"/>
    <property type="evidence" value="ECO:0007669"/>
    <property type="project" value="RHEA"/>
</dbReference>
<dbReference type="GO" id="GO:0035529">
    <property type="term" value="F:NADH pyrophosphatase activity"/>
    <property type="evidence" value="ECO:0007669"/>
    <property type="project" value="TreeGrafter"/>
</dbReference>
<dbReference type="InterPro" id="IPR015375">
    <property type="entry name" value="NADH_PPase-like_N"/>
</dbReference>
<dbReference type="InterPro" id="IPR015376">
    <property type="entry name" value="Znr_NADH_PPase"/>
</dbReference>
<protein>
    <recommendedName>
        <fullName evidence="4">NAD(+) diphosphatase</fullName>
        <ecNumber evidence="4">3.6.1.22</ecNumber>
    </recommendedName>
</protein>
<reference evidence="11" key="1">
    <citation type="submission" date="2019-09" db="EMBL/GenBank/DDBJ databases">
        <title>Characterisation of the sponge microbiome using genome-centric metagenomics.</title>
        <authorList>
            <person name="Engelberts J.P."/>
            <person name="Robbins S.J."/>
            <person name="De Goeij J.M."/>
            <person name="Aranda M."/>
            <person name="Bell S.C."/>
            <person name="Webster N.S."/>
        </authorList>
    </citation>
    <scope>NUCLEOTIDE SEQUENCE</scope>
    <source>
        <strain evidence="11">SB0664_bin_43</strain>
    </source>
</reference>
<dbReference type="GO" id="GO:0019677">
    <property type="term" value="P:NAD+ catabolic process"/>
    <property type="evidence" value="ECO:0007669"/>
    <property type="project" value="TreeGrafter"/>
</dbReference>
<evidence type="ECO:0000256" key="4">
    <source>
        <dbReference type="ARBA" id="ARBA00012381"/>
    </source>
</evidence>
<dbReference type="PROSITE" id="PS51462">
    <property type="entry name" value="NUDIX"/>
    <property type="match status" value="1"/>
</dbReference>
<evidence type="ECO:0000256" key="1">
    <source>
        <dbReference type="ARBA" id="ARBA00001946"/>
    </source>
</evidence>
<dbReference type="Gene3D" id="3.90.79.10">
    <property type="entry name" value="Nucleoside Triphosphate Pyrophosphohydrolase"/>
    <property type="match status" value="1"/>
</dbReference>
<dbReference type="Gene3D" id="3.90.79.20">
    <property type="match status" value="1"/>
</dbReference>
<keyword evidence="6 11" id="KW-0378">Hydrolase</keyword>
<dbReference type="SUPFAM" id="SSF55811">
    <property type="entry name" value="Nudix"/>
    <property type="match status" value="1"/>
</dbReference>
<evidence type="ECO:0000256" key="5">
    <source>
        <dbReference type="ARBA" id="ARBA00022723"/>
    </source>
</evidence>
<comment type="similarity">
    <text evidence="3">Belongs to the Nudix hydrolase family. NudC subfamily.</text>
</comment>